<sequence length="168" mass="18665">MARTTTTIIIISLSTFLLSVSSHPSPYEALQQYNFPVGLLPKGATGYTLSRATGEFTAYLNGSCSFALENSSYRLKYEPVIKGVISRGRLQKLSGVSVKVLVLWLNIVEVKRNDEDLEFSVGITSANFPSHQTLKKIQSVIPHRQQPPHLGHKTNLSSKYSDHKIHKP</sequence>
<dbReference type="Pfam" id="PF04398">
    <property type="entry name" value="DUF538"/>
    <property type="match status" value="1"/>
</dbReference>
<dbReference type="EMBL" id="JABTTQ020003094">
    <property type="protein sequence ID" value="KAK6120184.1"/>
    <property type="molecule type" value="Genomic_DNA"/>
</dbReference>
<keyword evidence="2" id="KW-0732">Signal</keyword>
<dbReference type="Proteomes" id="UP001318860">
    <property type="component" value="Unassembled WGS sequence"/>
</dbReference>
<dbReference type="SUPFAM" id="SSF141562">
    <property type="entry name" value="At5g01610-like"/>
    <property type="match status" value="1"/>
</dbReference>
<dbReference type="InterPro" id="IPR036758">
    <property type="entry name" value="At5g01610-like"/>
</dbReference>
<feature type="region of interest" description="Disordered" evidence="1">
    <location>
        <begin position="144"/>
        <end position="168"/>
    </location>
</feature>
<feature type="signal peptide" evidence="2">
    <location>
        <begin position="1"/>
        <end position="22"/>
    </location>
</feature>
<dbReference type="PANTHER" id="PTHR31676">
    <property type="entry name" value="T31J12.3 PROTEIN-RELATED"/>
    <property type="match status" value="1"/>
</dbReference>
<evidence type="ECO:0000313" key="4">
    <source>
        <dbReference type="Proteomes" id="UP001318860"/>
    </source>
</evidence>
<dbReference type="PANTHER" id="PTHR31676:SF196">
    <property type="entry name" value="DUF538 FAMILY PROTEIN"/>
    <property type="match status" value="1"/>
</dbReference>
<gene>
    <name evidence="3" type="ORF">DH2020_046090</name>
</gene>
<proteinExistence type="predicted"/>
<comment type="caution">
    <text evidence="3">The sequence shown here is derived from an EMBL/GenBank/DDBJ whole genome shotgun (WGS) entry which is preliminary data.</text>
</comment>
<keyword evidence="4" id="KW-1185">Reference proteome</keyword>
<evidence type="ECO:0000313" key="3">
    <source>
        <dbReference type="EMBL" id="KAK6120184.1"/>
    </source>
</evidence>
<accession>A0ABR0UCD4</accession>
<evidence type="ECO:0000256" key="1">
    <source>
        <dbReference type="SAM" id="MobiDB-lite"/>
    </source>
</evidence>
<dbReference type="Gene3D" id="2.30.240.10">
    <property type="entry name" value="At5g01610-like"/>
    <property type="match status" value="1"/>
</dbReference>
<name>A0ABR0UCD4_REHGL</name>
<evidence type="ECO:0000256" key="2">
    <source>
        <dbReference type="SAM" id="SignalP"/>
    </source>
</evidence>
<dbReference type="InterPro" id="IPR007493">
    <property type="entry name" value="DUF538"/>
</dbReference>
<organism evidence="3 4">
    <name type="scientific">Rehmannia glutinosa</name>
    <name type="common">Chinese foxglove</name>
    <dbReference type="NCBI Taxonomy" id="99300"/>
    <lineage>
        <taxon>Eukaryota</taxon>
        <taxon>Viridiplantae</taxon>
        <taxon>Streptophyta</taxon>
        <taxon>Embryophyta</taxon>
        <taxon>Tracheophyta</taxon>
        <taxon>Spermatophyta</taxon>
        <taxon>Magnoliopsida</taxon>
        <taxon>eudicotyledons</taxon>
        <taxon>Gunneridae</taxon>
        <taxon>Pentapetalae</taxon>
        <taxon>asterids</taxon>
        <taxon>lamiids</taxon>
        <taxon>Lamiales</taxon>
        <taxon>Orobanchaceae</taxon>
        <taxon>Rehmannieae</taxon>
        <taxon>Rehmannia</taxon>
    </lineage>
</organism>
<protein>
    <submittedName>
        <fullName evidence="3">Uncharacterized protein</fullName>
    </submittedName>
</protein>
<reference evidence="3 4" key="1">
    <citation type="journal article" date="2021" name="Comput. Struct. Biotechnol. J.">
        <title>De novo genome assembly of the potent medicinal plant Rehmannia glutinosa using nanopore technology.</title>
        <authorList>
            <person name="Ma L."/>
            <person name="Dong C."/>
            <person name="Song C."/>
            <person name="Wang X."/>
            <person name="Zheng X."/>
            <person name="Niu Y."/>
            <person name="Chen S."/>
            <person name="Feng W."/>
        </authorList>
    </citation>
    <scope>NUCLEOTIDE SEQUENCE [LARGE SCALE GENOMIC DNA]</scope>
    <source>
        <strain evidence="3">DH-2019</strain>
    </source>
</reference>
<feature type="chain" id="PRO_5047324431" evidence="2">
    <location>
        <begin position="23"/>
        <end position="168"/>
    </location>
</feature>